<reference evidence="1" key="1">
    <citation type="journal article" date="2014" name="BMC Genomics">
        <title>A pangenomic analysis of the Nannochloropsis organellar genomes reveals novel genetic variations in key metabolic genes.</title>
        <authorList>
            <person name="Starkenburg S.R."/>
            <person name="Kwon K.J."/>
            <person name="Jha R.K."/>
            <person name="McKay C."/>
            <person name="Jacobs M."/>
            <person name="Chertkov O."/>
            <person name="Twary S."/>
            <person name="Rocap G."/>
            <person name="Cattolico R.A."/>
        </authorList>
    </citation>
    <scope>NUCLEOTIDE SEQUENCE</scope>
    <source>
        <strain evidence="1">CCMP525</strain>
    </source>
</reference>
<geneLocation type="chloroplast" evidence="1"/>
<evidence type="ECO:0000313" key="1">
    <source>
        <dbReference type="EMBL" id="AHX25382.1"/>
    </source>
</evidence>
<gene>
    <name evidence="1" type="ORF">Naoc00069</name>
</gene>
<dbReference type="AlphaFoldDB" id="A0A023PM20"/>
<accession>A0A023PM20</accession>
<dbReference type="EMBL" id="KJ410684">
    <property type="protein sequence ID" value="AHX25382.1"/>
    <property type="molecule type" value="Genomic_DNA"/>
</dbReference>
<sequence length="31" mass="3812">MQSFISKPIIFEKTKKLDLRETFILWNKMKP</sequence>
<keyword evidence="1" id="KW-0934">Plastid</keyword>
<organism evidence="1">
    <name type="scientific">Nannochloropsis oculata</name>
    <dbReference type="NCBI Taxonomy" id="43925"/>
    <lineage>
        <taxon>Eukaryota</taxon>
        <taxon>Sar</taxon>
        <taxon>Stramenopiles</taxon>
        <taxon>Ochrophyta</taxon>
        <taxon>Eustigmatophyceae</taxon>
        <taxon>Eustigmatales</taxon>
        <taxon>Monodopsidaceae</taxon>
        <taxon>Nannochloropsis</taxon>
    </lineage>
</organism>
<proteinExistence type="predicted"/>
<name>A0A023PM20_9STRA</name>
<keyword evidence="1" id="KW-0150">Chloroplast</keyword>
<protein>
    <submittedName>
        <fullName evidence="1">Uncharacterized protein</fullName>
    </submittedName>
</protein>